<keyword evidence="3" id="KW-0862">Zinc</keyword>
<protein>
    <recommendedName>
        <fullName evidence="5">CHY-type domain-containing protein</fullName>
    </recommendedName>
</protein>
<evidence type="ECO:0000256" key="2">
    <source>
        <dbReference type="ARBA" id="ARBA00022771"/>
    </source>
</evidence>
<evidence type="ECO:0000256" key="1">
    <source>
        <dbReference type="ARBA" id="ARBA00022723"/>
    </source>
</evidence>
<accession>A0A1S3XBP2</accession>
<dbReference type="InterPro" id="IPR008913">
    <property type="entry name" value="Znf_CHY"/>
</dbReference>
<keyword evidence="2 4" id="KW-0863">Zinc-finger</keyword>
<evidence type="ECO:0000259" key="5">
    <source>
        <dbReference type="PROSITE" id="PS51266"/>
    </source>
</evidence>
<feature type="domain" description="CHY-type" evidence="5">
    <location>
        <begin position="57"/>
        <end position="111"/>
    </location>
</feature>
<reference evidence="6" key="1">
    <citation type="submission" date="2025-08" db="UniProtKB">
        <authorList>
            <consortium name="RefSeq"/>
        </authorList>
    </citation>
    <scope>IDENTIFICATION</scope>
</reference>
<name>A0A1S3XBP2_TOBAC</name>
<dbReference type="SUPFAM" id="SSF161219">
    <property type="entry name" value="CHY zinc finger-like"/>
    <property type="match status" value="1"/>
</dbReference>
<dbReference type="Pfam" id="PF05495">
    <property type="entry name" value="zf-CHY"/>
    <property type="match status" value="1"/>
</dbReference>
<evidence type="ECO:0000256" key="3">
    <source>
        <dbReference type="ARBA" id="ARBA00022833"/>
    </source>
</evidence>
<dbReference type="PaxDb" id="4097-A0A1S3XBP2"/>
<evidence type="ECO:0000256" key="4">
    <source>
        <dbReference type="PROSITE-ProRule" id="PRU00601"/>
    </source>
</evidence>
<dbReference type="STRING" id="4097.A0A1S3XBP2"/>
<evidence type="ECO:0000313" key="6">
    <source>
        <dbReference type="RefSeq" id="XP_016437168.1"/>
    </source>
</evidence>
<dbReference type="OrthoDB" id="411372at2759"/>
<sequence>MGDVVIEHSGTPRSEAINMHNIIFKSDADVVQNFHEGYLPEDGTRDEKSSSTEALDIGYLEYGCSHYRRRCRIRAPCCNEIFDCRHCHNEAKVSPYERRNHNLDNRHGNWR</sequence>
<dbReference type="KEGG" id="nta:107763215"/>
<dbReference type="PROSITE" id="PS51266">
    <property type="entry name" value="ZF_CHY"/>
    <property type="match status" value="1"/>
</dbReference>
<dbReference type="RefSeq" id="XP_016437168.1">
    <property type="nucleotide sequence ID" value="XM_016581682.1"/>
</dbReference>
<dbReference type="PANTHER" id="PTHR21319">
    <property type="entry name" value="RING FINGER AND CHY ZINC FINGER DOMAIN-CONTAINING PROTEIN 1"/>
    <property type="match status" value="1"/>
</dbReference>
<organism evidence="6">
    <name type="scientific">Nicotiana tabacum</name>
    <name type="common">Common tobacco</name>
    <dbReference type="NCBI Taxonomy" id="4097"/>
    <lineage>
        <taxon>Eukaryota</taxon>
        <taxon>Viridiplantae</taxon>
        <taxon>Streptophyta</taxon>
        <taxon>Embryophyta</taxon>
        <taxon>Tracheophyta</taxon>
        <taxon>Spermatophyta</taxon>
        <taxon>Magnoliopsida</taxon>
        <taxon>eudicotyledons</taxon>
        <taxon>Gunneridae</taxon>
        <taxon>Pentapetalae</taxon>
        <taxon>asterids</taxon>
        <taxon>lamiids</taxon>
        <taxon>Solanales</taxon>
        <taxon>Solanaceae</taxon>
        <taxon>Nicotianoideae</taxon>
        <taxon>Nicotianeae</taxon>
        <taxon>Nicotiana</taxon>
    </lineage>
</organism>
<dbReference type="InterPro" id="IPR037274">
    <property type="entry name" value="Znf_CHY_sf"/>
</dbReference>
<proteinExistence type="predicted"/>
<dbReference type="PANTHER" id="PTHR21319:SF53">
    <property type="entry name" value="RING FINGER AND CHY ZINC FINGER DOMAIN-CONTAINING PROTEIN 1"/>
    <property type="match status" value="1"/>
</dbReference>
<keyword evidence="1" id="KW-0479">Metal-binding</keyword>
<dbReference type="AlphaFoldDB" id="A0A1S3XBP2"/>
<dbReference type="GO" id="GO:0008270">
    <property type="term" value="F:zinc ion binding"/>
    <property type="evidence" value="ECO:0007669"/>
    <property type="project" value="UniProtKB-KW"/>
</dbReference>
<gene>
    <name evidence="6" type="primary">LOC107763215</name>
</gene>